<dbReference type="RefSeq" id="WP_344530115.1">
    <property type="nucleotide sequence ID" value="NZ_BAAAPE010000010.1"/>
</dbReference>
<evidence type="ECO:0000313" key="2">
    <source>
        <dbReference type="EMBL" id="GAA2081469.1"/>
    </source>
</evidence>
<keyword evidence="3" id="KW-1185">Reference proteome</keyword>
<sequence length="284" mass="32121">MTREADPSLNRRRLRIELRKARERSEKTQKDVADALEWSLSKLIRIEAGTVGISITDLRALLQLYGITDPDAVHELEEAARASKGQSWWTQYTDMLNPKVAQLLSYEGAAEEYRCYECVLMPAVLQTSEYTSALLAPFDSPDTPRAIELRATRQERLFDDEAVPKAEFVLAESLLHLQIGGPTVLRKQLDHLLARSEQRDVTLRVLPFSAGAHRSTSRSFILLGFKDDDDLLFMEGAGGTVLTRSDLEMTVWYQECFADISERALSVDESRRRIEQARDALSSS</sequence>
<dbReference type="PROSITE" id="PS50943">
    <property type="entry name" value="HTH_CROC1"/>
    <property type="match status" value="1"/>
</dbReference>
<proteinExistence type="predicted"/>
<dbReference type="SMART" id="SM00530">
    <property type="entry name" value="HTH_XRE"/>
    <property type="match status" value="1"/>
</dbReference>
<feature type="domain" description="HTH cro/C1-type" evidence="1">
    <location>
        <begin position="18"/>
        <end position="73"/>
    </location>
</feature>
<reference evidence="3" key="1">
    <citation type="journal article" date="2019" name="Int. J. Syst. Evol. Microbiol.">
        <title>The Global Catalogue of Microorganisms (GCM) 10K type strain sequencing project: providing services to taxonomists for standard genome sequencing and annotation.</title>
        <authorList>
            <consortium name="The Broad Institute Genomics Platform"/>
            <consortium name="The Broad Institute Genome Sequencing Center for Infectious Disease"/>
            <person name="Wu L."/>
            <person name="Ma J."/>
        </authorList>
    </citation>
    <scope>NUCLEOTIDE SEQUENCE [LARGE SCALE GENOMIC DNA]</scope>
    <source>
        <strain evidence="3">JCM 15478</strain>
    </source>
</reference>
<dbReference type="CDD" id="cd00093">
    <property type="entry name" value="HTH_XRE"/>
    <property type="match status" value="1"/>
</dbReference>
<dbReference type="Pfam" id="PF19054">
    <property type="entry name" value="DUF5753"/>
    <property type="match status" value="1"/>
</dbReference>
<name>A0ABP5HPP9_9ACTN</name>
<dbReference type="Pfam" id="PF13560">
    <property type="entry name" value="HTH_31"/>
    <property type="match status" value="1"/>
</dbReference>
<comment type="caution">
    <text evidence="2">The sequence shown here is derived from an EMBL/GenBank/DDBJ whole genome shotgun (WGS) entry which is preliminary data.</text>
</comment>
<dbReference type="Proteomes" id="UP001500016">
    <property type="component" value="Unassembled WGS sequence"/>
</dbReference>
<dbReference type="InterPro" id="IPR010982">
    <property type="entry name" value="Lambda_DNA-bd_dom_sf"/>
</dbReference>
<protein>
    <submittedName>
        <fullName evidence="2">Helix-turn-helix transcriptional regulator</fullName>
    </submittedName>
</protein>
<organism evidence="2 3">
    <name type="scientific">Streptomyces albiaxialis</name>
    <dbReference type="NCBI Taxonomy" id="329523"/>
    <lineage>
        <taxon>Bacteria</taxon>
        <taxon>Bacillati</taxon>
        <taxon>Actinomycetota</taxon>
        <taxon>Actinomycetes</taxon>
        <taxon>Kitasatosporales</taxon>
        <taxon>Streptomycetaceae</taxon>
        <taxon>Streptomyces</taxon>
    </lineage>
</organism>
<gene>
    <name evidence="2" type="ORF">GCM10009801_40430</name>
</gene>
<dbReference type="InterPro" id="IPR043917">
    <property type="entry name" value="DUF5753"/>
</dbReference>
<dbReference type="Gene3D" id="1.10.260.40">
    <property type="entry name" value="lambda repressor-like DNA-binding domains"/>
    <property type="match status" value="1"/>
</dbReference>
<dbReference type="EMBL" id="BAAAPE010000010">
    <property type="protein sequence ID" value="GAA2081469.1"/>
    <property type="molecule type" value="Genomic_DNA"/>
</dbReference>
<dbReference type="SUPFAM" id="SSF47413">
    <property type="entry name" value="lambda repressor-like DNA-binding domains"/>
    <property type="match status" value="1"/>
</dbReference>
<dbReference type="InterPro" id="IPR001387">
    <property type="entry name" value="Cro/C1-type_HTH"/>
</dbReference>
<accession>A0ABP5HPP9</accession>
<evidence type="ECO:0000259" key="1">
    <source>
        <dbReference type="PROSITE" id="PS50943"/>
    </source>
</evidence>
<evidence type="ECO:0000313" key="3">
    <source>
        <dbReference type="Proteomes" id="UP001500016"/>
    </source>
</evidence>